<keyword evidence="7" id="KW-1185">Reference proteome</keyword>
<evidence type="ECO:0000259" key="5">
    <source>
        <dbReference type="Pfam" id="PF10451"/>
    </source>
</evidence>
<proteinExistence type="predicted"/>
<feature type="compositionally biased region" description="Basic residues" evidence="4">
    <location>
        <begin position="177"/>
        <end position="191"/>
    </location>
</feature>
<evidence type="ECO:0000256" key="1">
    <source>
        <dbReference type="ARBA" id="ARBA00004574"/>
    </source>
</evidence>
<evidence type="ECO:0000256" key="3">
    <source>
        <dbReference type="ARBA" id="ARBA00022895"/>
    </source>
</evidence>
<name>A0A8H4W9I7_9HELO</name>
<dbReference type="InterPro" id="IPR012340">
    <property type="entry name" value="NA-bd_OB-fold"/>
</dbReference>
<dbReference type="Proteomes" id="UP000566819">
    <property type="component" value="Unassembled WGS sequence"/>
</dbReference>
<keyword evidence="3" id="KW-0779">Telomere</keyword>
<dbReference type="Gene3D" id="2.40.50.140">
    <property type="entry name" value="Nucleic acid-binding proteins"/>
    <property type="match status" value="1"/>
</dbReference>
<dbReference type="SUPFAM" id="SSF50249">
    <property type="entry name" value="Nucleic acid-binding proteins"/>
    <property type="match status" value="1"/>
</dbReference>
<evidence type="ECO:0000256" key="4">
    <source>
        <dbReference type="SAM" id="MobiDB-lite"/>
    </source>
</evidence>
<feature type="compositionally biased region" description="Basic and acidic residues" evidence="4">
    <location>
        <begin position="192"/>
        <end position="266"/>
    </location>
</feature>
<dbReference type="Pfam" id="PF10451">
    <property type="entry name" value="Stn1"/>
    <property type="match status" value="1"/>
</dbReference>
<dbReference type="GO" id="GO:0000781">
    <property type="term" value="C:chromosome, telomeric region"/>
    <property type="evidence" value="ECO:0007669"/>
    <property type="project" value="UniProtKB-SubCell"/>
</dbReference>
<sequence>MWAPGLSKKLIRAPYSGRPLYHYGNHPIKWVRMTGVIVAMDEFTGRKVYTLDDSSGMCIECTCPLPLPSNPTLLVTITPNQESSKTKYGESNQDESKAGPSVTNPNVPWDEVDVGVVVKIKGGISDFRDQKQVEIIKLEVLRSTDQEVKCWNEVLAFRNEVLNVPWVVSAEQEEKCRRRAMKPQRHAKKDVKRNSKDKKFTGRSIEMDGGRFQDKGIERDFGNREGLDRDQRDEVRRLKEREKKRISEQNSRSRKDGNDETLEPAKKPKYPSQAVRKRVAGKYDALGI</sequence>
<evidence type="ECO:0000313" key="6">
    <source>
        <dbReference type="EMBL" id="KAF4635849.1"/>
    </source>
</evidence>
<comment type="caution">
    <text evidence="6">The sequence shown here is derived from an EMBL/GenBank/DDBJ whole genome shotgun (WGS) entry which is preliminary data.</text>
</comment>
<dbReference type="AlphaFoldDB" id="A0A8H4W9I7"/>
<keyword evidence="2" id="KW-0158">Chromosome</keyword>
<dbReference type="EMBL" id="JAAMPI010000095">
    <property type="protein sequence ID" value="KAF4635849.1"/>
    <property type="molecule type" value="Genomic_DNA"/>
</dbReference>
<organism evidence="6 7">
    <name type="scientific">Cudoniella acicularis</name>
    <dbReference type="NCBI Taxonomy" id="354080"/>
    <lineage>
        <taxon>Eukaryota</taxon>
        <taxon>Fungi</taxon>
        <taxon>Dikarya</taxon>
        <taxon>Ascomycota</taxon>
        <taxon>Pezizomycotina</taxon>
        <taxon>Leotiomycetes</taxon>
        <taxon>Helotiales</taxon>
        <taxon>Tricladiaceae</taxon>
        <taxon>Cudoniella</taxon>
    </lineage>
</organism>
<feature type="domain" description="CST complex subunit Stn1 N-terminal" evidence="5">
    <location>
        <begin position="20"/>
        <end position="63"/>
    </location>
</feature>
<comment type="subcellular location">
    <subcellularLocation>
        <location evidence="1">Chromosome</location>
        <location evidence="1">Telomere</location>
    </subcellularLocation>
</comment>
<protein>
    <recommendedName>
        <fullName evidence="5">CST complex subunit Stn1 N-terminal domain-containing protein</fullName>
    </recommendedName>
</protein>
<dbReference type="InterPro" id="IPR018856">
    <property type="entry name" value="Stn1_N"/>
</dbReference>
<feature type="region of interest" description="Disordered" evidence="4">
    <location>
        <begin position="81"/>
        <end position="105"/>
    </location>
</feature>
<feature type="region of interest" description="Disordered" evidence="4">
    <location>
        <begin position="172"/>
        <end position="288"/>
    </location>
</feature>
<gene>
    <name evidence="6" type="ORF">G7Y89_g2242</name>
</gene>
<evidence type="ECO:0000256" key="2">
    <source>
        <dbReference type="ARBA" id="ARBA00022454"/>
    </source>
</evidence>
<accession>A0A8H4W9I7</accession>
<reference evidence="6 7" key="1">
    <citation type="submission" date="2020-03" db="EMBL/GenBank/DDBJ databases">
        <title>Draft Genome Sequence of Cudoniella acicularis.</title>
        <authorList>
            <person name="Buettner E."/>
            <person name="Kellner H."/>
        </authorList>
    </citation>
    <scope>NUCLEOTIDE SEQUENCE [LARGE SCALE GENOMIC DNA]</scope>
    <source>
        <strain evidence="6 7">DSM 108380</strain>
    </source>
</reference>
<dbReference type="OrthoDB" id="77828at2759"/>
<evidence type="ECO:0000313" key="7">
    <source>
        <dbReference type="Proteomes" id="UP000566819"/>
    </source>
</evidence>